<name>A0A139BRC2_9PROT</name>
<protein>
    <submittedName>
        <fullName evidence="3">Rhodanese domain protein</fullName>
    </submittedName>
</protein>
<dbReference type="Gene3D" id="3.40.250.10">
    <property type="entry name" value="Rhodanese-like domain"/>
    <property type="match status" value="1"/>
</dbReference>
<dbReference type="Pfam" id="PF00581">
    <property type="entry name" value="Rhodanese"/>
    <property type="match status" value="1"/>
</dbReference>
<proteinExistence type="predicted"/>
<evidence type="ECO:0000313" key="3">
    <source>
        <dbReference type="EMBL" id="KXS31353.1"/>
    </source>
</evidence>
<feature type="transmembrane region" description="Helical" evidence="1">
    <location>
        <begin position="7"/>
        <end position="26"/>
    </location>
</feature>
<keyword evidence="1" id="KW-1133">Transmembrane helix</keyword>
<gene>
    <name evidence="3" type="ORF">AWT59_2526</name>
</gene>
<dbReference type="SMART" id="SM00450">
    <property type="entry name" value="RHOD"/>
    <property type="match status" value="1"/>
</dbReference>
<feature type="domain" description="Rhodanese" evidence="2">
    <location>
        <begin position="46"/>
        <end position="136"/>
    </location>
</feature>
<dbReference type="Proteomes" id="UP000070578">
    <property type="component" value="Unassembled WGS sequence"/>
</dbReference>
<evidence type="ECO:0000256" key="1">
    <source>
        <dbReference type="SAM" id="Phobius"/>
    </source>
</evidence>
<dbReference type="InterPro" id="IPR036873">
    <property type="entry name" value="Rhodanese-like_dom_sf"/>
</dbReference>
<reference evidence="3 4" key="2">
    <citation type="submission" date="2016-03" db="EMBL/GenBank/DDBJ databases">
        <title>New uncultured bacterium of the family Gallionellaceae from acid mine drainage: description and reconstruction of genome based on metagenomic analysis of microbial community.</title>
        <authorList>
            <person name="Kadnikov V."/>
            <person name="Ivasenko D."/>
            <person name="Beletsky A."/>
            <person name="Mardanov A."/>
            <person name="Danilova E."/>
            <person name="Pimenov N."/>
            <person name="Karnachuk O."/>
            <person name="Ravin N."/>
        </authorList>
    </citation>
    <scope>NUCLEOTIDE SEQUENCE [LARGE SCALE GENOMIC DNA]</scope>
    <source>
        <strain evidence="3">ShG14-8</strain>
    </source>
</reference>
<reference evidence="3 4" key="1">
    <citation type="submission" date="2016-02" db="EMBL/GenBank/DDBJ databases">
        <authorList>
            <person name="Wen L."/>
            <person name="He K."/>
            <person name="Yang H."/>
        </authorList>
    </citation>
    <scope>NUCLEOTIDE SEQUENCE [LARGE SCALE GENOMIC DNA]</scope>
    <source>
        <strain evidence="3">ShG14-8</strain>
    </source>
</reference>
<keyword evidence="1" id="KW-0812">Transmembrane</keyword>
<dbReference type="InterPro" id="IPR050229">
    <property type="entry name" value="GlpE_sulfurtransferase"/>
</dbReference>
<accession>A0A139BRC2</accession>
<dbReference type="PANTHER" id="PTHR43031:SF1">
    <property type="entry name" value="PYRIDINE NUCLEOTIDE-DISULPHIDE OXIDOREDUCTASE"/>
    <property type="match status" value="1"/>
</dbReference>
<dbReference type="CDD" id="cd00158">
    <property type="entry name" value="RHOD"/>
    <property type="match status" value="1"/>
</dbReference>
<evidence type="ECO:0000313" key="4">
    <source>
        <dbReference type="Proteomes" id="UP000070578"/>
    </source>
</evidence>
<dbReference type="InterPro" id="IPR001763">
    <property type="entry name" value="Rhodanese-like_dom"/>
</dbReference>
<dbReference type="PANTHER" id="PTHR43031">
    <property type="entry name" value="FAD-DEPENDENT OXIDOREDUCTASE"/>
    <property type="match status" value="1"/>
</dbReference>
<keyword evidence="1" id="KW-0472">Membrane</keyword>
<dbReference type="AlphaFoldDB" id="A0A139BRC2"/>
<dbReference type="EMBL" id="LSLI01000080">
    <property type="protein sequence ID" value="KXS31353.1"/>
    <property type="molecule type" value="Genomic_DNA"/>
</dbReference>
<sequence length="136" mass="15036">MQFISNNIFPIGMAVFSGIMLLWSYFGNRFKGVKEVNSSGALQLINHKSAVVLDVREPGEYESGHVLNSKLIPLGKLKERIGELEKYKDHSIVVLCRSGNRSGTACFILGKHGFNQAYNLAGGIQAWKKANLPVEK</sequence>
<dbReference type="PROSITE" id="PS50206">
    <property type="entry name" value="RHODANESE_3"/>
    <property type="match status" value="1"/>
</dbReference>
<dbReference type="SUPFAM" id="SSF52821">
    <property type="entry name" value="Rhodanese/Cell cycle control phosphatase"/>
    <property type="match status" value="1"/>
</dbReference>
<evidence type="ECO:0000259" key="2">
    <source>
        <dbReference type="PROSITE" id="PS50206"/>
    </source>
</evidence>
<organism evidence="3 4">
    <name type="scientific">Candidatus Gallionella acididurans</name>
    <dbReference type="NCBI Taxonomy" id="1796491"/>
    <lineage>
        <taxon>Bacteria</taxon>
        <taxon>Pseudomonadati</taxon>
        <taxon>Pseudomonadota</taxon>
        <taxon>Betaproteobacteria</taxon>
        <taxon>Nitrosomonadales</taxon>
        <taxon>Gallionellaceae</taxon>
        <taxon>Gallionella</taxon>
    </lineage>
</organism>
<comment type="caution">
    <text evidence="3">The sequence shown here is derived from an EMBL/GenBank/DDBJ whole genome shotgun (WGS) entry which is preliminary data.</text>
</comment>